<reference evidence="2 3" key="1">
    <citation type="submission" date="2018-11" db="EMBL/GenBank/DDBJ databases">
        <title>Genome sequencing and assembly of Clostridium tagluense strain A121.</title>
        <authorList>
            <person name="Murakami T."/>
            <person name="Segawa T."/>
            <person name="Shcherbakova V.A."/>
            <person name="Mori H."/>
            <person name="Yoshimura Y."/>
        </authorList>
    </citation>
    <scope>NUCLEOTIDE SEQUENCE [LARGE SCALE GENOMIC DNA]</scope>
    <source>
        <strain evidence="2 3">A121</strain>
    </source>
</reference>
<keyword evidence="1" id="KW-0472">Membrane</keyword>
<dbReference type="Proteomes" id="UP000287872">
    <property type="component" value="Unassembled WGS sequence"/>
</dbReference>
<evidence type="ECO:0000313" key="2">
    <source>
        <dbReference type="EMBL" id="GCD10799.1"/>
    </source>
</evidence>
<dbReference type="OrthoDB" id="2615845at2"/>
<evidence type="ECO:0000256" key="1">
    <source>
        <dbReference type="SAM" id="Phobius"/>
    </source>
</evidence>
<dbReference type="RefSeq" id="WP_125002027.1">
    <property type="nucleotide sequence ID" value="NZ_BHYK01000012.1"/>
</dbReference>
<name>A0A401UMN5_9CLOT</name>
<comment type="caution">
    <text evidence="2">The sequence shown here is derived from an EMBL/GenBank/DDBJ whole genome shotgun (WGS) entry which is preliminary data.</text>
</comment>
<feature type="transmembrane region" description="Helical" evidence="1">
    <location>
        <begin position="6"/>
        <end position="25"/>
    </location>
</feature>
<protein>
    <submittedName>
        <fullName evidence="2">Uncharacterized protein</fullName>
    </submittedName>
</protein>
<accession>A0A401UMN5</accession>
<dbReference type="EMBL" id="BHYK01000012">
    <property type="protein sequence ID" value="GCD10799.1"/>
    <property type="molecule type" value="Genomic_DNA"/>
</dbReference>
<dbReference type="AlphaFoldDB" id="A0A401UMN5"/>
<keyword evidence="1" id="KW-1133">Transmembrane helix</keyword>
<evidence type="ECO:0000313" key="3">
    <source>
        <dbReference type="Proteomes" id="UP000287872"/>
    </source>
</evidence>
<keyword evidence="1" id="KW-0812">Transmembrane</keyword>
<sequence length="164" mass="18445">MDKVTLKASLVIGIIGVILISVIYFRPVSIERNYSAYIYAENSEFQKPTEIKLVGELKKKLSLNYVFTGSIEVDGIKQQVILKRICAKNNIFKSRGYSAFIETKNSKTGKYEVIGTFDTSKDFNEIIIRHGKVDSKYNGKFNICGPSSTREEAKTIVANMGKDK</sequence>
<keyword evidence="3" id="KW-1185">Reference proteome</keyword>
<proteinExistence type="predicted"/>
<organism evidence="2 3">
    <name type="scientific">Clostridium tagluense</name>
    <dbReference type="NCBI Taxonomy" id="360422"/>
    <lineage>
        <taxon>Bacteria</taxon>
        <taxon>Bacillati</taxon>
        <taxon>Bacillota</taxon>
        <taxon>Clostridia</taxon>
        <taxon>Eubacteriales</taxon>
        <taxon>Clostridiaceae</taxon>
        <taxon>Clostridium</taxon>
    </lineage>
</organism>
<gene>
    <name evidence="2" type="ORF">Ctaglu_24220</name>
</gene>